<sequence length="468" mass="51705">MSLYKMLSPYLFKLDAEKAHCMAELALKHIVPLPLVQDYVAGKYCVVDEHLNMEVAGLRFYNPVGLAAGFDKNATMVRGLSALGFGFLEIGTITQSPQEGNPKPRLFRYVEERSLQNEMGFNNQGSLEIVQRLKNIYPYSIPLGINVGKNKIIAQSDSLKNYENVLLDCLSVGDYFVFNLSSPNTPNLRDLQNVHFVQELFTMARSYTQKPLFIKISPDMDKDEMLKIVEMSIKYGANGVIATNTTIDYAVLTNARETGGISGEALKKKSKEVLRILSEAFFGKTALISVGGVDSALEAYERIKLGASLVQVLSGLIFEGPRLCQQINEGLLQYLKEDGFTHLYEAVGQDIAHKPKRGRKSKAAQALDSMEVNTEISTSLLTSKPKKSAQKVESQKKPATTRNTNANRASATKKTASKENAKAQQKLDSTESPKPTTHKNVNSAKKNLSNSQPSLSKVRENTAEIPKE</sequence>
<dbReference type="InterPro" id="IPR001295">
    <property type="entry name" value="Dihydroorotate_DH_CS"/>
</dbReference>
<evidence type="ECO:0000256" key="2">
    <source>
        <dbReference type="ARBA" id="ARBA00003125"/>
    </source>
</evidence>
<comment type="similarity">
    <text evidence="5">Belongs to the dihydroorotate dehydrogenase family. Type 2 subfamily.</text>
</comment>
<dbReference type="GO" id="GO:0006207">
    <property type="term" value="P:'de novo' pyrimidine nucleobase biosynthetic process"/>
    <property type="evidence" value="ECO:0007669"/>
    <property type="project" value="UniProtKB-UniRule"/>
</dbReference>
<dbReference type="UniPathway" id="UPA00070">
    <property type="reaction ID" value="UER00946"/>
</dbReference>
<evidence type="ECO:0000259" key="16">
    <source>
        <dbReference type="Pfam" id="PF01180"/>
    </source>
</evidence>
<evidence type="ECO:0000256" key="3">
    <source>
        <dbReference type="ARBA" id="ARBA00004370"/>
    </source>
</evidence>
<evidence type="ECO:0000256" key="14">
    <source>
        <dbReference type="NCBIfam" id="TIGR01036"/>
    </source>
</evidence>
<dbReference type="AlphaFoldDB" id="Q7VFQ1"/>
<dbReference type="PANTHER" id="PTHR48109:SF4">
    <property type="entry name" value="DIHYDROOROTATE DEHYDROGENASE (QUINONE), MITOCHONDRIAL"/>
    <property type="match status" value="1"/>
</dbReference>
<dbReference type="EC" id="1.3.5.2" evidence="6 14"/>
<keyword evidence="9" id="KW-0288">FMN</keyword>
<evidence type="ECO:0000256" key="8">
    <source>
        <dbReference type="ARBA" id="ARBA00022630"/>
    </source>
</evidence>
<organism evidence="17 18">
    <name type="scientific">Helicobacter hepaticus (strain ATCC 51449 / 3B1)</name>
    <dbReference type="NCBI Taxonomy" id="235279"/>
    <lineage>
        <taxon>Bacteria</taxon>
        <taxon>Pseudomonadati</taxon>
        <taxon>Campylobacterota</taxon>
        <taxon>Epsilonproteobacteria</taxon>
        <taxon>Campylobacterales</taxon>
        <taxon>Helicobacteraceae</taxon>
        <taxon>Helicobacter</taxon>
    </lineage>
</organism>
<evidence type="ECO:0000256" key="7">
    <source>
        <dbReference type="ARBA" id="ARBA00018366"/>
    </source>
</evidence>
<dbReference type="HOGENOM" id="CLU_013640_2_0_7"/>
<evidence type="ECO:0000256" key="15">
    <source>
        <dbReference type="SAM" id="MobiDB-lite"/>
    </source>
</evidence>
<evidence type="ECO:0000256" key="12">
    <source>
        <dbReference type="ARBA" id="ARBA00023136"/>
    </source>
</evidence>
<evidence type="ECO:0000256" key="11">
    <source>
        <dbReference type="ARBA" id="ARBA00023002"/>
    </source>
</evidence>
<keyword evidence="10" id="KW-0665">Pyrimidine biosynthesis</keyword>
<comment type="subcellular location">
    <subcellularLocation>
        <location evidence="3">Membrane</location>
    </subcellularLocation>
</comment>
<protein>
    <recommendedName>
        <fullName evidence="7 14">Dihydroorotate dehydrogenase (quinone)</fullName>
        <ecNumber evidence="6 14">1.3.5.2</ecNumber>
    </recommendedName>
</protein>
<dbReference type="NCBIfam" id="NF003652">
    <property type="entry name" value="PRK05286.2-5"/>
    <property type="match status" value="1"/>
</dbReference>
<evidence type="ECO:0000313" key="18">
    <source>
        <dbReference type="Proteomes" id="UP000002495"/>
    </source>
</evidence>
<dbReference type="CDD" id="cd04738">
    <property type="entry name" value="DHOD_2_like"/>
    <property type="match status" value="1"/>
</dbReference>
<dbReference type="Proteomes" id="UP000002495">
    <property type="component" value="Chromosome"/>
</dbReference>
<reference evidence="17 18" key="1">
    <citation type="journal article" date="2003" name="Proc. Natl. Acad. Sci. U.S.A.">
        <title>The complete genome sequence of the carcinogenic bacterium Helicobacter hepaticus.</title>
        <authorList>
            <person name="Suerbaum S."/>
            <person name="Josenhans C."/>
            <person name="Sterzenbach T."/>
            <person name="Drescher B."/>
            <person name="Brandt P."/>
            <person name="Bell M."/>
            <person name="Droege M."/>
            <person name="Fartmann B."/>
            <person name="Fischer H.-P."/>
            <person name="Ge Z."/>
            <person name="Hoerster A."/>
            <person name="Holland R."/>
            <person name="Klein K."/>
            <person name="Koenig J."/>
            <person name="Macko L."/>
            <person name="Mendz G.L."/>
            <person name="Nyakatura G."/>
            <person name="Schauer D.B."/>
            <person name="Shen Z."/>
            <person name="Weber J."/>
            <person name="Frosch M."/>
            <person name="Fox J.G."/>
        </authorList>
    </citation>
    <scope>NUCLEOTIDE SEQUENCE [LARGE SCALE GENOMIC DNA]</scope>
    <source>
        <strain evidence="18">ATCC 51449 / 3B1</strain>
    </source>
</reference>
<comment type="function">
    <text evidence="2">Catalyzes the conversion of dihydroorotate to orotate with quinone as electron acceptor.</text>
</comment>
<dbReference type="eggNOG" id="COG0167">
    <property type="taxonomic scope" value="Bacteria"/>
</dbReference>
<evidence type="ECO:0000313" key="17">
    <source>
        <dbReference type="EMBL" id="AAP78221.1"/>
    </source>
</evidence>
<dbReference type="Pfam" id="PF01180">
    <property type="entry name" value="DHO_dh"/>
    <property type="match status" value="1"/>
</dbReference>
<dbReference type="OrthoDB" id="9802377at2"/>
<gene>
    <name evidence="17" type="primary">pyrD</name>
    <name evidence="17" type="ordered locus">HH_1624</name>
</gene>
<evidence type="ECO:0000256" key="1">
    <source>
        <dbReference type="ARBA" id="ARBA00001917"/>
    </source>
</evidence>
<dbReference type="PANTHER" id="PTHR48109">
    <property type="entry name" value="DIHYDROOROTATE DEHYDROGENASE (QUINONE), MITOCHONDRIAL-RELATED"/>
    <property type="match status" value="1"/>
</dbReference>
<dbReference type="NCBIfam" id="TIGR01036">
    <property type="entry name" value="pyrD_sub2"/>
    <property type="match status" value="1"/>
</dbReference>
<keyword evidence="8" id="KW-0285">Flavoprotein</keyword>
<name>Q7VFQ1_HELHP</name>
<feature type="domain" description="Dihydroorotate dehydrogenase catalytic" evidence="16">
    <location>
        <begin position="51"/>
        <end position="334"/>
    </location>
</feature>
<dbReference type="InterPro" id="IPR005720">
    <property type="entry name" value="Dihydroorotate_DH_cat"/>
</dbReference>
<evidence type="ECO:0000256" key="6">
    <source>
        <dbReference type="ARBA" id="ARBA00012791"/>
    </source>
</evidence>
<dbReference type="KEGG" id="hhe:HH_1624"/>
<keyword evidence="12" id="KW-0472">Membrane</keyword>
<evidence type="ECO:0000256" key="5">
    <source>
        <dbReference type="ARBA" id="ARBA00005359"/>
    </source>
</evidence>
<keyword evidence="11 17" id="KW-0560">Oxidoreductase</keyword>
<dbReference type="InterPro" id="IPR005719">
    <property type="entry name" value="Dihydroorotate_DH_2"/>
</dbReference>
<dbReference type="EMBL" id="AE017125">
    <property type="protein sequence ID" value="AAP78221.1"/>
    <property type="molecule type" value="Genomic_DNA"/>
</dbReference>
<comment type="cofactor">
    <cofactor evidence="1">
        <name>FMN</name>
        <dbReference type="ChEBI" id="CHEBI:58210"/>
    </cofactor>
</comment>
<evidence type="ECO:0000256" key="9">
    <source>
        <dbReference type="ARBA" id="ARBA00022643"/>
    </source>
</evidence>
<feature type="region of interest" description="Disordered" evidence="15">
    <location>
        <begin position="378"/>
        <end position="468"/>
    </location>
</feature>
<dbReference type="RefSeq" id="WP_011116464.1">
    <property type="nucleotide sequence ID" value="NC_004917.1"/>
</dbReference>
<accession>Q7VFQ1</accession>
<dbReference type="GO" id="GO:0044205">
    <property type="term" value="P:'de novo' UMP biosynthetic process"/>
    <property type="evidence" value="ECO:0007669"/>
    <property type="project" value="UniProtKB-UniPathway"/>
</dbReference>
<comment type="pathway">
    <text evidence="4">Pyrimidine metabolism; UMP biosynthesis via de novo pathway; orotate from (S)-dihydroorotate (quinone route): step 1/1.</text>
</comment>
<dbReference type="GO" id="GO:0005737">
    <property type="term" value="C:cytoplasm"/>
    <property type="evidence" value="ECO:0007669"/>
    <property type="project" value="InterPro"/>
</dbReference>
<dbReference type="GO" id="GO:0005886">
    <property type="term" value="C:plasma membrane"/>
    <property type="evidence" value="ECO:0007669"/>
    <property type="project" value="TreeGrafter"/>
</dbReference>
<dbReference type="InterPro" id="IPR013785">
    <property type="entry name" value="Aldolase_TIM"/>
</dbReference>
<dbReference type="SUPFAM" id="SSF51395">
    <property type="entry name" value="FMN-linked oxidoreductases"/>
    <property type="match status" value="1"/>
</dbReference>
<dbReference type="Gene3D" id="3.20.20.70">
    <property type="entry name" value="Aldolase class I"/>
    <property type="match status" value="1"/>
</dbReference>
<evidence type="ECO:0000256" key="13">
    <source>
        <dbReference type="ARBA" id="ARBA00048639"/>
    </source>
</evidence>
<dbReference type="PROSITE" id="PS00911">
    <property type="entry name" value="DHODEHASE_1"/>
    <property type="match status" value="1"/>
</dbReference>
<evidence type="ECO:0000256" key="10">
    <source>
        <dbReference type="ARBA" id="ARBA00022975"/>
    </source>
</evidence>
<proteinExistence type="inferred from homology"/>
<dbReference type="InterPro" id="IPR050074">
    <property type="entry name" value="DHO_dehydrogenase"/>
</dbReference>
<dbReference type="STRING" id="235279.HH_1624"/>
<keyword evidence="18" id="KW-1185">Reference proteome</keyword>
<feature type="compositionally biased region" description="Polar residues" evidence="15">
    <location>
        <begin position="422"/>
        <end position="455"/>
    </location>
</feature>
<feature type="compositionally biased region" description="Basic and acidic residues" evidence="15">
    <location>
        <begin position="457"/>
        <end position="468"/>
    </location>
</feature>
<comment type="catalytic activity">
    <reaction evidence="13">
        <text>(S)-dihydroorotate + a quinone = orotate + a quinol</text>
        <dbReference type="Rhea" id="RHEA:30187"/>
        <dbReference type="ChEBI" id="CHEBI:24646"/>
        <dbReference type="ChEBI" id="CHEBI:30839"/>
        <dbReference type="ChEBI" id="CHEBI:30864"/>
        <dbReference type="ChEBI" id="CHEBI:132124"/>
        <dbReference type="EC" id="1.3.5.2"/>
    </reaction>
</comment>
<dbReference type="NCBIfam" id="NF003649">
    <property type="entry name" value="PRK05286.2-2"/>
    <property type="match status" value="1"/>
</dbReference>
<dbReference type="GO" id="GO:0106430">
    <property type="term" value="F:dihydroorotate dehydrogenase (quinone) activity"/>
    <property type="evidence" value="ECO:0007669"/>
    <property type="project" value="UniProtKB-EC"/>
</dbReference>
<evidence type="ECO:0000256" key="4">
    <source>
        <dbReference type="ARBA" id="ARBA00005161"/>
    </source>
</evidence>
<feature type="compositionally biased region" description="Polar residues" evidence="15">
    <location>
        <begin position="397"/>
        <end position="414"/>
    </location>
</feature>